<keyword evidence="6" id="KW-1185">Reference proteome</keyword>
<evidence type="ECO:0000256" key="1">
    <source>
        <dbReference type="PROSITE-ProRule" id="PRU00278"/>
    </source>
</evidence>
<gene>
    <name evidence="5" type="ORF">OCV63_05545</name>
</gene>
<protein>
    <submittedName>
        <fullName evidence="5">Peptidyl-prolyl cis-trans isomerase</fullName>
    </submittedName>
</protein>
<evidence type="ECO:0000256" key="3">
    <source>
        <dbReference type="SAM" id="SignalP"/>
    </source>
</evidence>
<evidence type="ECO:0000259" key="4">
    <source>
        <dbReference type="PROSITE" id="PS50198"/>
    </source>
</evidence>
<dbReference type="InterPro" id="IPR000297">
    <property type="entry name" value="PPIase_PpiC"/>
</dbReference>
<accession>A0ABT2RVM3</accession>
<feature type="region of interest" description="Disordered" evidence="2">
    <location>
        <begin position="233"/>
        <end position="259"/>
    </location>
</feature>
<dbReference type="InterPro" id="IPR046357">
    <property type="entry name" value="PPIase_dom_sf"/>
</dbReference>
<dbReference type="SUPFAM" id="SSF109998">
    <property type="entry name" value="Triger factor/SurA peptide-binding domain-like"/>
    <property type="match status" value="1"/>
</dbReference>
<evidence type="ECO:0000313" key="6">
    <source>
        <dbReference type="Proteomes" id="UP001652461"/>
    </source>
</evidence>
<dbReference type="Pfam" id="PF00639">
    <property type="entry name" value="Rotamase"/>
    <property type="match status" value="1"/>
</dbReference>
<feature type="chain" id="PRO_5045996195" evidence="3">
    <location>
        <begin position="21"/>
        <end position="353"/>
    </location>
</feature>
<comment type="caution">
    <text evidence="5">The sequence shown here is derived from an EMBL/GenBank/DDBJ whole genome shotgun (WGS) entry which is preliminary data.</text>
</comment>
<organism evidence="5 6">
    <name type="scientific">Laedolimicola ammoniilytica</name>
    <dbReference type="NCBI Taxonomy" id="2981771"/>
    <lineage>
        <taxon>Bacteria</taxon>
        <taxon>Bacillati</taxon>
        <taxon>Bacillota</taxon>
        <taxon>Clostridia</taxon>
        <taxon>Lachnospirales</taxon>
        <taxon>Lachnospiraceae</taxon>
        <taxon>Laedolimicola</taxon>
    </lineage>
</organism>
<keyword evidence="1" id="KW-0697">Rotamase</keyword>
<evidence type="ECO:0000313" key="5">
    <source>
        <dbReference type="EMBL" id="MCU6696360.1"/>
    </source>
</evidence>
<dbReference type="Proteomes" id="UP001652461">
    <property type="component" value="Unassembled WGS sequence"/>
</dbReference>
<keyword evidence="1 5" id="KW-0413">Isomerase</keyword>
<feature type="compositionally biased region" description="Polar residues" evidence="2">
    <location>
        <begin position="244"/>
        <end position="259"/>
    </location>
</feature>
<sequence length="353" mass="38462">MMKKGIAVLAAGLMLTGALAGCGKSNTLDGTQTVAVMDETTNVPLGEVSFLLRYQQAQMESYYGSMLGMTNVYGQDLSGTGTIYGETAKTSLMEQFNQMYVLEAEAENYGVEVTDDEKTAIADAAAQFMKDNDTKVQNALGVTEADVEHVLTLMTIQEKMFAPLTVDVDTEVSDEEAAQKRIVYVYMSTAGTETDDDGNTIDLTDEEKAAKKQELQDILDAARESGDLKAAVDAANENRDENSKLSASETTYGADSTTPAEEVRTAADALKDGELAEIVDTDTGYYAVQMVSTFDEDATANKKDSIVTERKNTLYQEKCTELEEGHAFETRDDVLADLTFDRIYKLNTETAEE</sequence>
<evidence type="ECO:0000256" key="2">
    <source>
        <dbReference type="SAM" id="MobiDB-lite"/>
    </source>
</evidence>
<dbReference type="GO" id="GO:0016853">
    <property type="term" value="F:isomerase activity"/>
    <property type="evidence" value="ECO:0007669"/>
    <property type="project" value="UniProtKB-KW"/>
</dbReference>
<feature type="domain" description="PpiC" evidence="4">
    <location>
        <begin position="201"/>
        <end position="292"/>
    </location>
</feature>
<feature type="signal peptide" evidence="3">
    <location>
        <begin position="1"/>
        <end position="20"/>
    </location>
</feature>
<proteinExistence type="predicted"/>
<keyword evidence="3" id="KW-0732">Signal</keyword>
<dbReference type="PROSITE" id="PS51257">
    <property type="entry name" value="PROKAR_LIPOPROTEIN"/>
    <property type="match status" value="1"/>
</dbReference>
<dbReference type="RefSeq" id="WP_158362564.1">
    <property type="nucleotide sequence ID" value="NZ_JAOQKC010000005.1"/>
</dbReference>
<dbReference type="InterPro" id="IPR027304">
    <property type="entry name" value="Trigger_fact/SurA_dom_sf"/>
</dbReference>
<dbReference type="PROSITE" id="PS50198">
    <property type="entry name" value="PPIC_PPIASE_2"/>
    <property type="match status" value="1"/>
</dbReference>
<reference evidence="5 6" key="1">
    <citation type="journal article" date="2021" name="ISME Commun">
        <title>Automated analysis of genomic sequences facilitates high-throughput and comprehensive description of bacteria.</title>
        <authorList>
            <person name="Hitch T.C.A."/>
        </authorList>
    </citation>
    <scope>NUCLEOTIDE SEQUENCE [LARGE SCALE GENOMIC DNA]</scope>
    <source>
        <strain evidence="5 6">Sanger_04</strain>
    </source>
</reference>
<name>A0ABT2RVM3_9FIRM</name>
<dbReference type="EMBL" id="JAOQKC010000005">
    <property type="protein sequence ID" value="MCU6696360.1"/>
    <property type="molecule type" value="Genomic_DNA"/>
</dbReference>
<dbReference type="Gene3D" id="3.10.50.40">
    <property type="match status" value="1"/>
</dbReference>